<evidence type="ECO:0000256" key="3">
    <source>
        <dbReference type="ARBA" id="ARBA00022692"/>
    </source>
</evidence>
<dbReference type="EMBL" id="JAVDXZ010000001">
    <property type="protein sequence ID" value="MDR7329371.1"/>
    <property type="molecule type" value="Genomic_DNA"/>
</dbReference>
<protein>
    <recommendedName>
        <fullName evidence="7">Cardiolipin synthase N-terminal domain-containing protein</fullName>
    </recommendedName>
</protein>
<evidence type="ECO:0000256" key="2">
    <source>
        <dbReference type="ARBA" id="ARBA00022475"/>
    </source>
</evidence>
<keyword evidence="9" id="KW-1185">Reference proteome</keyword>
<organism evidence="8 9">
    <name type="scientific">Corynebacterium guangdongense</name>
    <dbReference type="NCBI Taxonomy" id="1783348"/>
    <lineage>
        <taxon>Bacteria</taxon>
        <taxon>Bacillati</taxon>
        <taxon>Actinomycetota</taxon>
        <taxon>Actinomycetes</taxon>
        <taxon>Mycobacteriales</taxon>
        <taxon>Corynebacteriaceae</taxon>
        <taxon>Corynebacterium</taxon>
    </lineage>
</organism>
<evidence type="ECO:0000313" key="8">
    <source>
        <dbReference type="EMBL" id="MDR7329371.1"/>
    </source>
</evidence>
<name>A0ABU1ZWR8_9CORY</name>
<keyword evidence="3 6" id="KW-0812">Transmembrane</keyword>
<dbReference type="RefSeq" id="WP_290194055.1">
    <property type="nucleotide sequence ID" value="NZ_CP047654.1"/>
</dbReference>
<dbReference type="Pfam" id="PF13396">
    <property type="entry name" value="PLDc_N"/>
    <property type="match status" value="1"/>
</dbReference>
<evidence type="ECO:0000256" key="5">
    <source>
        <dbReference type="ARBA" id="ARBA00023136"/>
    </source>
</evidence>
<keyword evidence="2" id="KW-1003">Cell membrane</keyword>
<sequence>MTFRDKPNQLRREFTDLPTGARVGLGLAAAVEVAAKVAALRDISRRPADRVRGPKWLWALAQAVNGIGPAAYFAFGRK</sequence>
<comment type="caution">
    <text evidence="8">The sequence shown here is derived from an EMBL/GenBank/DDBJ whole genome shotgun (WGS) entry which is preliminary data.</text>
</comment>
<gene>
    <name evidence="8" type="ORF">J2S39_001047</name>
</gene>
<evidence type="ECO:0000256" key="6">
    <source>
        <dbReference type="SAM" id="Phobius"/>
    </source>
</evidence>
<reference evidence="8" key="1">
    <citation type="submission" date="2023-07" db="EMBL/GenBank/DDBJ databases">
        <title>Sequencing the genomes of 1000 actinobacteria strains.</title>
        <authorList>
            <person name="Klenk H.-P."/>
        </authorList>
    </citation>
    <scope>NUCLEOTIDE SEQUENCE</scope>
    <source>
        <strain evidence="8">DSM 107476</strain>
    </source>
</reference>
<evidence type="ECO:0000259" key="7">
    <source>
        <dbReference type="Pfam" id="PF13396"/>
    </source>
</evidence>
<evidence type="ECO:0000256" key="1">
    <source>
        <dbReference type="ARBA" id="ARBA00004651"/>
    </source>
</evidence>
<evidence type="ECO:0000313" key="9">
    <source>
        <dbReference type="Proteomes" id="UP001180840"/>
    </source>
</evidence>
<evidence type="ECO:0000256" key="4">
    <source>
        <dbReference type="ARBA" id="ARBA00022989"/>
    </source>
</evidence>
<accession>A0ABU1ZWR8</accession>
<comment type="subcellular location">
    <subcellularLocation>
        <location evidence="1">Cell membrane</location>
        <topology evidence="1">Multi-pass membrane protein</topology>
    </subcellularLocation>
</comment>
<keyword evidence="5 6" id="KW-0472">Membrane</keyword>
<keyword evidence="4 6" id="KW-1133">Transmembrane helix</keyword>
<proteinExistence type="predicted"/>
<feature type="domain" description="Cardiolipin synthase N-terminal" evidence="7">
    <location>
        <begin position="37"/>
        <end position="77"/>
    </location>
</feature>
<feature type="transmembrane region" description="Helical" evidence="6">
    <location>
        <begin position="56"/>
        <end position="75"/>
    </location>
</feature>
<dbReference type="InterPro" id="IPR027379">
    <property type="entry name" value="CLS_N"/>
</dbReference>
<dbReference type="Proteomes" id="UP001180840">
    <property type="component" value="Unassembled WGS sequence"/>
</dbReference>